<evidence type="ECO:0000313" key="3">
    <source>
        <dbReference type="Proteomes" id="UP000265520"/>
    </source>
</evidence>
<name>A0A392PI22_9FABA</name>
<accession>A0A392PI22</accession>
<dbReference type="EMBL" id="LXQA010080202">
    <property type="protein sequence ID" value="MCI11454.1"/>
    <property type="molecule type" value="Genomic_DNA"/>
</dbReference>
<evidence type="ECO:0000256" key="1">
    <source>
        <dbReference type="SAM" id="MobiDB-lite"/>
    </source>
</evidence>
<comment type="caution">
    <text evidence="2">The sequence shown here is derived from an EMBL/GenBank/DDBJ whole genome shotgun (WGS) entry which is preliminary data.</text>
</comment>
<reference evidence="2 3" key="1">
    <citation type="journal article" date="2018" name="Front. Plant Sci.">
        <title>Red Clover (Trifolium pratense) and Zigzag Clover (T. medium) - A Picture of Genomic Similarities and Differences.</title>
        <authorList>
            <person name="Dluhosova J."/>
            <person name="Istvanek J."/>
            <person name="Nedelnik J."/>
            <person name="Repkova J."/>
        </authorList>
    </citation>
    <scope>NUCLEOTIDE SEQUENCE [LARGE SCALE GENOMIC DNA]</scope>
    <source>
        <strain evidence="3">cv. 10/8</strain>
        <tissue evidence="2">Leaf</tissue>
    </source>
</reference>
<evidence type="ECO:0000313" key="2">
    <source>
        <dbReference type="EMBL" id="MCI11454.1"/>
    </source>
</evidence>
<feature type="compositionally biased region" description="Polar residues" evidence="1">
    <location>
        <begin position="114"/>
        <end position="129"/>
    </location>
</feature>
<dbReference type="AlphaFoldDB" id="A0A392PI22"/>
<feature type="region of interest" description="Disordered" evidence="1">
    <location>
        <begin position="68"/>
        <end position="129"/>
    </location>
</feature>
<organism evidence="2 3">
    <name type="scientific">Trifolium medium</name>
    <dbReference type="NCBI Taxonomy" id="97028"/>
    <lineage>
        <taxon>Eukaryota</taxon>
        <taxon>Viridiplantae</taxon>
        <taxon>Streptophyta</taxon>
        <taxon>Embryophyta</taxon>
        <taxon>Tracheophyta</taxon>
        <taxon>Spermatophyta</taxon>
        <taxon>Magnoliopsida</taxon>
        <taxon>eudicotyledons</taxon>
        <taxon>Gunneridae</taxon>
        <taxon>Pentapetalae</taxon>
        <taxon>rosids</taxon>
        <taxon>fabids</taxon>
        <taxon>Fabales</taxon>
        <taxon>Fabaceae</taxon>
        <taxon>Papilionoideae</taxon>
        <taxon>50 kb inversion clade</taxon>
        <taxon>NPAAA clade</taxon>
        <taxon>Hologalegina</taxon>
        <taxon>IRL clade</taxon>
        <taxon>Trifolieae</taxon>
        <taxon>Trifolium</taxon>
    </lineage>
</organism>
<keyword evidence="3" id="KW-1185">Reference proteome</keyword>
<protein>
    <submittedName>
        <fullName evidence="2">Uncharacterized protein</fullName>
    </submittedName>
</protein>
<feature type="compositionally biased region" description="Low complexity" evidence="1">
    <location>
        <begin position="87"/>
        <end position="107"/>
    </location>
</feature>
<sequence length="141" mass="15308">MGVKPDTRTMDLVSRVILVEQHLCSYFEWRLAFLHSKVGEFPFPGGFQGSMPRCPFCLGRDRGLPNWQQACPRGKASRRDAPDRISSTRSSSSRSASSFISSPSGCSVRRDGSPISTGTTASIPNTSRNGVSPVVECGVVR</sequence>
<proteinExistence type="predicted"/>
<dbReference type="Proteomes" id="UP000265520">
    <property type="component" value="Unassembled WGS sequence"/>
</dbReference>